<reference evidence="1 2" key="1">
    <citation type="submission" date="2018-04" db="EMBL/GenBank/DDBJ databases">
        <title>Brenneria corticis sp.nov.</title>
        <authorList>
            <person name="Li Y."/>
        </authorList>
    </citation>
    <scope>NUCLEOTIDE SEQUENCE [LARGE SCALE GENOMIC DNA]</scope>
    <source>
        <strain evidence="1 2">LMG 2694</strain>
    </source>
</reference>
<name>A0A2U1UC57_9GAMM</name>
<accession>A0A2U1UC57</accession>
<protein>
    <submittedName>
        <fullName evidence="1">DUF4154 domain-containing protein</fullName>
    </submittedName>
</protein>
<dbReference type="AlphaFoldDB" id="A0A2U1UC57"/>
<evidence type="ECO:0000313" key="2">
    <source>
        <dbReference type="Proteomes" id="UP000295985"/>
    </source>
</evidence>
<proteinExistence type="predicted"/>
<dbReference type="Proteomes" id="UP000295985">
    <property type="component" value="Unassembled WGS sequence"/>
</dbReference>
<gene>
    <name evidence="1" type="ORF">DDT54_22315</name>
</gene>
<sequence>MTIAEQNLESIYGSAFCLIFSNKKECFSVNLDSLTRTGIRVNPEVLILAHPHNE</sequence>
<evidence type="ECO:0000313" key="1">
    <source>
        <dbReference type="EMBL" id="PWC19251.1"/>
    </source>
</evidence>
<comment type="caution">
    <text evidence="1">The sequence shown here is derived from an EMBL/GenBank/DDBJ whole genome shotgun (WGS) entry which is preliminary data.</text>
</comment>
<dbReference type="EMBL" id="QDKK01000057">
    <property type="protein sequence ID" value="PWC19251.1"/>
    <property type="molecule type" value="Genomic_DNA"/>
</dbReference>
<dbReference type="InterPro" id="IPR025293">
    <property type="entry name" value="YfiR/HmsC-like"/>
</dbReference>
<organism evidence="1 2">
    <name type="scientific">Brenneria nigrifluens DSM 30175 = ATCC 13028</name>
    <dbReference type="NCBI Taxonomy" id="1121120"/>
    <lineage>
        <taxon>Bacteria</taxon>
        <taxon>Pseudomonadati</taxon>
        <taxon>Pseudomonadota</taxon>
        <taxon>Gammaproteobacteria</taxon>
        <taxon>Enterobacterales</taxon>
        <taxon>Pectobacteriaceae</taxon>
        <taxon>Brenneria</taxon>
    </lineage>
</organism>
<dbReference type="Pfam" id="PF13689">
    <property type="entry name" value="DUF4154"/>
    <property type="match status" value="1"/>
</dbReference>